<proteinExistence type="predicted"/>
<organism evidence="4 5">
    <name type="scientific">Cladophialophora chaetospira</name>
    <dbReference type="NCBI Taxonomy" id="386627"/>
    <lineage>
        <taxon>Eukaryota</taxon>
        <taxon>Fungi</taxon>
        <taxon>Dikarya</taxon>
        <taxon>Ascomycota</taxon>
        <taxon>Pezizomycotina</taxon>
        <taxon>Eurotiomycetes</taxon>
        <taxon>Chaetothyriomycetidae</taxon>
        <taxon>Chaetothyriales</taxon>
        <taxon>Herpotrichiellaceae</taxon>
        <taxon>Cladophialophora</taxon>
    </lineage>
</organism>
<gene>
    <name evidence="4" type="ORF">H2200_003191</name>
</gene>
<dbReference type="SUPFAM" id="SSF53335">
    <property type="entry name" value="S-adenosyl-L-methionine-dependent methyltransferases"/>
    <property type="match status" value="1"/>
</dbReference>
<dbReference type="GO" id="GO:0008168">
    <property type="term" value="F:methyltransferase activity"/>
    <property type="evidence" value="ECO:0007669"/>
    <property type="project" value="UniProtKB-KW"/>
</dbReference>
<dbReference type="Proteomes" id="UP001172673">
    <property type="component" value="Unassembled WGS sequence"/>
</dbReference>
<dbReference type="AlphaFoldDB" id="A0AA39CL79"/>
<name>A0AA39CL79_9EURO</name>
<accession>A0AA39CL79</accession>
<dbReference type="InterPro" id="IPR041698">
    <property type="entry name" value="Methyltransf_25"/>
</dbReference>
<dbReference type="CDD" id="cd02440">
    <property type="entry name" value="AdoMet_MTases"/>
    <property type="match status" value="1"/>
</dbReference>
<evidence type="ECO:0000256" key="1">
    <source>
        <dbReference type="ARBA" id="ARBA00022603"/>
    </source>
</evidence>
<protein>
    <recommendedName>
        <fullName evidence="3">Methyltransferase domain-containing protein</fullName>
    </recommendedName>
</protein>
<evidence type="ECO:0000256" key="2">
    <source>
        <dbReference type="ARBA" id="ARBA00022679"/>
    </source>
</evidence>
<keyword evidence="5" id="KW-1185">Reference proteome</keyword>
<comment type="caution">
    <text evidence="4">The sequence shown here is derived from an EMBL/GenBank/DDBJ whole genome shotgun (WGS) entry which is preliminary data.</text>
</comment>
<dbReference type="GO" id="GO:0032259">
    <property type="term" value="P:methylation"/>
    <property type="evidence" value="ECO:0007669"/>
    <property type="project" value="UniProtKB-KW"/>
</dbReference>
<reference evidence="4" key="1">
    <citation type="submission" date="2022-10" db="EMBL/GenBank/DDBJ databases">
        <title>Culturing micro-colonial fungi from biological soil crusts in the Mojave desert and describing Neophaeococcomyces mojavensis, and introducing the new genera and species Taxawa tesnikishii.</title>
        <authorList>
            <person name="Kurbessoian T."/>
            <person name="Stajich J.E."/>
        </authorList>
    </citation>
    <scope>NUCLEOTIDE SEQUENCE</scope>
    <source>
        <strain evidence="4">TK_41</strain>
    </source>
</reference>
<dbReference type="PANTHER" id="PTHR43861:SF1">
    <property type="entry name" value="TRANS-ACONITATE 2-METHYLTRANSFERASE"/>
    <property type="match status" value="1"/>
</dbReference>
<evidence type="ECO:0000313" key="5">
    <source>
        <dbReference type="Proteomes" id="UP001172673"/>
    </source>
</evidence>
<dbReference type="Gene3D" id="3.40.50.150">
    <property type="entry name" value="Vaccinia Virus protein VP39"/>
    <property type="match status" value="1"/>
</dbReference>
<evidence type="ECO:0000313" key="4">
    <source>
        <dbReference type="EMBL" id="KAJ9613249.1"/>
    </source>
</evidence>
<feature type="domain" description="Methyltransferase" evidence="3">
    <location>
        <begin position="45"/>
        <end position="152"/>
    </location>
</feature>
<evidence type="ECO:0000259" key="3">
    <source>
        <dbReference type="Pfam" id="PF13649"/>
    </source>
</evidence>
<dbReference type="InterPro" id="IPR029063">
    <property type="entry name" value="SAM-dependent_MTases_sf"/>
</dbReference>
<dbReference type="EMBL" id="JAPDRK010000004">
    <property type="protein sequence ID" value="KAJ9613249.1"/>
    <property type="molecule type" value="Genomic_DNA"/>
</dbReference>
<keyword evidence="2" id="KW-0808">Transferase</keyword>
<dbReference type="PANTHER" id="PTHR43861">
    <property type="entry name" value="TRANS-ACONITATE 2-METHYLTRANSFERASE-RELATED"/>
    <property type="match status" value="1"/>
</dbReference>
<dbReference type="Pfam" id="PF13649">
    <property type="entry name" value="Methyltransf_25"/>
    <property type="match status" value="1"/>
</dbReference>
<keyword evidence="1" id="KW-0489">Methyltransferase</keyword>
<sequence length="277" mass="31515">MSHFSKTQYDSFSTSYDSINDIPIGRIMVPNVERLVKPYIKNARVLELACGTGFHTQHLLDWGAASLVGVDVSQAMLEGAEAELRKQPAHEGKYRLMVQDCSAPFTVTDDNGDSLEGKFDLVFAAWLLNYAPDLATMTEMFKNISKHLKSAGRFITILPHPEVDPMICVDNVNAQHRQGYGYRIEVRERLPEEGYLVHLYFDTVDPVVDFGNYYLPMTVHERAARDGGMKGKLTWEEAKVPEDHDKLNSYMKEPIEKGYLDEWSKYPDFGILVVEKE</sequence>